<accession>A0A6L2MTA0</accession>
<protein>
    <submittedName>
        <fullName evidence="2">Uncharacterized protein</fullName>
    </submittedName>
</protein>
<evidence type="ECO:0000313" key="2">
    <source>
        <dbReference type="EMBL" id="GEU77030.1"/>
    </source>
</evidence>
<feature type="region of interest" description="Disordered" evidence="1">
    <location>
        <begin position="88"/>
        <end position="111"/>
    </location>
</feature>
<proteinExistence type="predicted"/>
<evidence type="ECO:0000256" key="1">
    <source>
        <dbReference type="SAM" id="MobiDB-lite"/>
    </source>
</evidence>
<feature type="region of interest" description="Disordered" evidence="1">
    <location>
        <begin position="1"/>
        <end position="75"/>
    </location>
</feature>
<comment type="caution">
    <text evidence="2">The sequence shown here is derived from an EMBL/GenBank/DDBJ whole genome shotgun (WGS) entry which is preliminary data.</text>
</comment>
<name>A0A6L2MTA0_TANCI</name>
<sequence length="347" mass="38122">MLVGDAKVVEESHHLSSPLLERVPSHTTTRRGVRVRSASDTAPEPSQSSKKRKLSKRASEAGSSAPELGQDEDVDEADLTDFYAEIENSLEKDEGTSTKATSAPTPLLGKRLGAPPSVAIVSAPGPSHVGTSTCAAISGHARKSWAEVIKRQMDPLDSLARSALARDMECLIYMKVLLPPYTKEEWNGPHALEDNIFYKDIFKDLDNYRYTGLVMARNRLQEKFDQKAGYVKLLRSKVATLDDAASDKVKELQTKLTNAMVANIGYKEAVDGLREEVTRGLRMGRTDAEFEVVAHRVSNFFIGANADFKKALVDFPTTPFPFLGKIVAAFASTLSEVTQILSDKHIR</sequence>
<reference evidence="2" key="1">
    <citation type="journal article" date="2019" name="Sci. Rep.">
        <title>Draft genome of Tanacetum cinerariifolium, the natural source of mosquito coil.</title>
        <authorList>
            <person name="Yamashiro T."/>
            <person name="Shiraishi A."/>
            <person name="Satake H."/>
            <person name="Nakayama K."/>
        </authorList>
    </citation>
    <scope>NUCLEOTIDE SEQUENCE</scope>
</reference>
<organism evidence="2">
    <name type="scientific">Tanacetum cinerariifolium</name>
    <name type="common">Dalmatian daisy</name>
    <name type="synonym">Chrysanthemum cinerariifolium</name>
    <dbReference type="NCBI Taxonomy" id="118510"/>
    <lineage>
        <taxon>Eukaryota</taxon>
        <taxon>Viridiplantae</taxon>
        <taxon>Streptophyta</taxon>
        <taxon>Embryophyta</taxon>
        <taxon>Tracheophyta</taxon>
        <taxon>Spermatophyta</taxon>
        <taxon>Magnoliopsida</taxon>
        <taxon>eudicotyledons</taxon>
        <taxon>Gunneridae</taxon>
        <taxon>Pentapetalae</taxon>
        <taxon>asterids</taxon>
        <taxon>campanulids</taxon>
        <taxon>Asterales</taxon>
        <taxon>Asteraceae</taxon>
        <taxon>Asteroideae</taxon>
        <taxon>Anthemideae</taxon>
        <taxon>Anthemidinae</taxon>
        <taxon>Tanacetum</taxon>
    </lineage>
</organism>
<dbReference type="AlphaFoldDB" id="A0A6L2MTA0"/>
<gene>
    <name evidence="2" type="ORF">Tci_049008</name>
</gene>
<dbReference type="EMBL" id="BKCJ010007391">
    <property type="protein sequence ID" value="GEU77030.1"/>
    <property type="molecule type" value="Genomic_DNA"/>
</dbReference>